<proteinExistence type="predicted"/>
<dbReference type="HOGENOM" id="CLU_178876_0_0_1"/>
<reference evidence="1" key="1">
    <citation type="journal article" date="2011" name="PLoS Biol.">
        <title>Gene gain and loss during evolution of obligate parasitism in the white rust pathogen of Arabidopsis thaliana.</title>
        <authorList>
            <person name="Kemen E."/>
            <person name="Gardiner A."/>
            <person name="Schultz-Larsen T."/>
            <person name="Kemen A.C."/>
            <person name="Balmuth A.L."/>
            <person name="Robert-Seilaniantz A."/>
            <person name="Bailey K."/>
            <person name="Holub E."/>
            <person name="Studholme D.J."/>
            <person name="Maclean D."/>
            <person name="Jones J.D."/>
        </authorList>
    </citation>
    <scope>NUCLEOTIDE SEQUENCE</scope>
</reference>
<dbReference type="EMBL" id="FR824164">
    <property type="protein sequence ID" value="CCA21339.1"/>
    <property type="molecule type" value="Genomic_DNA"/>
</dbReference>
<organism evidence="1">
    <name type="scientific">Albugo laibachii Nc14</name>
    <dbReference type="NCBI Taxonomy" id="890382"/>
    <lineage>
        <taxon>Eukaryota</taxon>
        <taxon>Sar</taxon>
        <taxon>Stramenopiles</taxon>
        <taxon>Oomycota</taxon>
        <taxon>Peronosporomycetes</taxon>
        <taxon>Albuginales</taxon>
        <taxon>Albuginaceae</taxon>
        <taxon>Albugo</taxon>
    </lineage>
</organism>
<sequence>MESSDMWANSTAGFKTAGLFPLSYPQMVGRAELFNSCGAGTAAQRANWLPHRPTMVSEVLTLPVKEKTGKGKKRKTIGVAVRLLTRDDLQQITAAPSKRRSVDFVEQQLYDCVV</sequence>
<gene>
    <name evidence="1" type="primary">AlNc14C119G6623</name>
    <name evidence="1" type="ORF">ALNC14_074820</name>
</gene>
<protein>
    <submittedName>
        <fullName evidence="1">AlNc14C119G6623 protein</fullName>
    </submittedName>
</protein>
<evidence type="ECO:0000313" key="1">
    <source>
        <dbReference type="EMBL" id="CCA21339.1"/>
    </source>
</evidence>
<dbReference type="AlphaFoldDB" id="F0WJ92"/>
<name>F0WJ92_9STRA</name>
<accession>F0WJ92</accession>
<reference evidence="1" key="2">
    <citation type="submission" date="2011-02" db="EMBL/GenBank/DDBJ databases">
        <authorList>
            <person name="MacLean D."/>
        </authorList>
    </citation>
    <scope>NUCLEOTIDE SEQUENCE</scope>
</reference>